<dbReference type="EMBL" id="FQVK01000022">
    <property type="protein sequence ID" value="SHF23005.1"/>
    <property type="molecule type" value="Genomic_DNA"/>
</dbReference>
<evidence type="ECO:0000313" key="5">
    <source>
        <dbReference type="EMBL" id="SHF23005.1"/>
    </source>
</evidence>
<dbReference type="OrthoDB" id="9805730at2"/>
<keyword evidence="2" id="KW-0238">DNA-binding</keyword>
<keyword evidence="1" id="KW-0805">Transcription regulation</keyword>
<dbReference type="InterPro" id="IPR009057">
    <property type="entry name" value="Homeodomain-like_sf"/>
</dbReference>
<keyword evidence="6" id="KW-1185">Reference proteome</keyword>
<organism evidence="5 6">
    <name type="scientific">Ruegeria intermedia</name>
    <dbReference type="NCBI Taxonomy" id="996115"/>
    <lineage>
        <taxon>Bacteria</taxon>
        <taxon>Pseudomonadati</taxon>
        <taxon>Pseudomonadota</taxon>
        <taxon>Alphaproteobacteria</taxon>
        <taxon>Rhodobacterales</taxon>
        <taxon>Roseobacteraceae</taxon>
        <taxon>Ruegeria</taxon>
    </lineage>
</organism>
<accession>A0A1M4ZYD5</accession>
<sequence length="339" mass="38124">MDVEITRLQLLAAELERAAKKPDLVARVFEHADLTPAQLSAADARISAQTEASFIRHACDVLGDITFAARAGLRVTSASSLAAYISKYSRDLKQVMENTTRFHRFIDPTLGFSMDLSGNAATLGLHWKDARFARYHRRTEFLMFAAIARMRTLTGVHLNPIEIRFQHEVGRHEARFLRLAGFPVRFGMEQMEILLPLTALDLPIPTYDPRLREHLLAYGERLLAENGQERQSLRSRVEGVITQSLPGRIIRAEDAARTLAMSPRTFARRLGAEGTSFRQIVDDLRCDLAQTLLRNQMTLAEVAYALGYADQSAFSTAFKRWTGHPPSTLTVRVDHPVQP</sequence>
<reference evidence="5 6" key="1">
    <citation type="submission" date="2016-11" db="EMBL/GenBank/DDBJ databases">
        <authorList>
            <person name="Varghese N."/>
            <person name="Submissions S."/>
        </authorList>
    </citation>
    <scope>NUCLEOTIDE SEQUENCE [LARGE SCALE GENOMIC DNA]</scope>
    <source>
        <strain evidence="5 6">DSM 29341</strain>
    </source>
</reference>
<proteinExistence type="predicted"/>
<evidence type="ECO:0000259" key="4">
    <source>
        <dbReference type="PROSITE" id="PS01124"/>
    </source>
</evidence>
<dbReference type="AlphaFoldDB" id="A0A1M4ZYD5"/>
<dbReference type="InterPro" id="IPR018060">
    <property type="entry name" value="HTH_AraC"/>
</dbReference>
<evidence type="ECO:0000256" key="1">
    <source>
        <dbReference type="ARBA" id="ARBA00023015"/>
    </source>
</evidence>
<evidence type="ECO:0000256" key="2">
    <source>
        <dbReference type="ARBA" id="ARBA00023125"/>
    </source>
</evidence>
<evidence type="ECO:0000256" key="3">
    <source>
        <dbReference type="ARBA" id="ARBA00023163"/>
    </source>
</evidence>
<dbReference type="GO" id="GO:0005829">
    <property type="term" value="C:cytosol"/>
    <property type="evidence" value="ECO:0007669"/>
    <property type="project" value="TreeGrafter"/>
</dbReference>
<dbReference type="PROSITE" id="PS01124">
    <property type="entry name" value="HTH_ARAC_FAMILY_2"/>
    <property type="match status" value="1"/>
</dbReference>
<dbReference type="SUPFAM" id="SSF46689">
    <property type="entry name" value="Homeodomain-like"/>
    <property type="match status" value="1"/>
</dbReference>
<dbReference type="GO" id="GO:0003700">
    <property type="term" value="F:DNA-binding transcription factor activity"/>
    <property type="evidence" value="ECO:0007669"/>
    <property type="project" value="InterPro"/>
</dbReference>
<dbReference type="Pfam" id="PF12625">
    <property type="entry name" value="Arabinose_bd"/>
    <property type="match status" value="1"/>
</dbReference>
<dbReference type="PANTHER" id="PTHR47894:SF1">
    <property type="entry name" value="HTH-TYPE TRANSCRIPTIONAL REGULATOR VQSM"/>
    <property type="match status" value="1"/>
</dbReference>
<protein>
    <submittedName>
        <fullName evidence="5">Helix-turn-helix domain-containing protein</fullName>
    </submittedName>
</protein>
<gene>
    <name evidence="5" type="ORF">SAMN05444279_12246</name>
</gene>
<evidence type="ECO:0000313" key="6">
    <source>
        <dbReference type="Proteomes" id="UP000325134"/>
    </source>
</evidence>
<feature type="domain" description="HTH araC/xylS-type" evidence="4">
    <location>
        <begin position="235"/>
        <end position="332"/>
    </location>
</feature>
<name>A0A1M4ZYD5_9RHOB</name>
<dbReference type="SMART" id="SM00342">
    <property type="entry name" value="HTH_ARAC"/>
    <property type="match status" value="1"/>
</dbReference>
<dbReference type="GO" id="GO:0000976">
    <property type="term" value="F:transcription cis-regulatory region binding"/>
    <property type="evidence" value="ECO:0007669"/>
    <property type="project" value="TreeGrafter"/>
</dbReference>
<dbReference type="RefSeq" id="WP_149776790.1">
    <property type="nucleotide sequence ID" value="NZ_FQVK01000022.1"/>
</dbReference>
<dbReference type="InterPro" id="IPR032687">
    <property type="entry name" value="AraC-type_N"/>
</dbReference>
<dbReference type="Gene3D" id="1.10.10.60">
    <property type="entry name" value="Homeodomain-like"/>
    <property type="match status" value="1"/>
</dbReference>
<dbReference type="PANTHER" id="PTHR47894">
    <property type="entry name" value="HTH-TYPE TRANSCRIPTIONAL REGULATOR GADX"/>
    <property type="match status" value="1"/>
</dbReference>
<dbReference type="Proteomes" id="UP000325134">
    <property type="component" value="Unassembled WGS sequence"/>
</dbReference>
<keyword evidence="3" id="KW-0804">Transcription</keyword>
<dbReference type="Pfam" id="PF12833">
    <property type="entry name" value="HTH_18"/>
    <property type="match status" value="1"/>
</dbReference>